<evidence type="ECO:0000256" key="11">
    <source>
        <dbReference type="ARBA" id="ARBA00033284"/>
    </source>
</evidence>
<evidence type="ECO:0000256" key="3">
    <source>
        <dbReference type="ARBA" id="ARBA00008061"/>
    </source>
</evidence>
<dbReference type="PANTHER" id="PTHR43651:SF11">
    <property type="entry name" value="MALTO-OLIGOSYLTREHALOSE TREHALOHYDROLASE"/>
    <property type="match status" value="1"/>
</dbReference>
<dbReference type="InterPro" id="IPR044901">
    <property type="entry name" value="Trehalose_TreZ_E-set_sf"/>
</dbReference>
<evidence type="ECO:0000256" key="10">
    <source>
        <dbReference type="ARBA" id="ARBA00032057"/>
    </source>
</evidence>
<dbReference type="Pfam" id="PF02922">
    <property type="entry name" value="CBM_48"/>
    <property type="match status" value="1"/>
</dbReference>
<evidence type="ECO:0000256" key="6">
    <source>
        <dbReference type="ARBA" id="ARBA00022490"/>
    </source>
</evidence>
<dbReference type="Gene3D" id="3.20.20.80">
    <property type="entry name" value="Glycosidases"/>
    <property type="match status" value="1"/>
</dbReference>
<gene>
    <name evidence="16" type="primary">treZ</name>
    <name evidence="16" type="ORF">HL667_14190</name>
</gene>
<evidence type="ECO:0000256" key="4">
    <source>
        <dbReference type="ARBA" id="ARBA00012268"/>
    </source>
</evidence>
<dbReference type="InterPro" id="IPR006047">
    <property type="entry name" value="GH13_cat_dom"/>
</dbReference>
<dbReference type="SMART" id="SM00642">
    <property type="entry name" value="Aamy"/>
    <property type="match status" value="1"/>
</dbReference>
<dbReference type="Proteomes" id="UP000886476">
    <property type="component" value="Unassembled WGS sequence"/>
</dbReference>
<evidence type="ECO:0000313" key="16">
    <source>
        <dbReference type="EMBL" id="NPU66149.1"/>
    </source>
</evidence>
<evidence type="ECO:0000259" key="15">
    <source>
        <dbReference type="SMART" id="SM00642"/>
    </source>
</evidence>
<evidence type="ECO:0000256" key="9">
    <source>
        <dbReference type="ARBA" id="ARBA00023295"/>
    </source>
</evidence>
<keyword evidence="17" id="KW-1185">Reference proteome</keyword>
<evidence type="ECO:0000256" key="13">
    <source>
        <dbReference type="NCBIfam" id="TIGR02402"/>
    </source>
</evidence>
<dbReference type="InterPro" id="IPR022567">
    <property type="entry name" value="DUF3459"/>
</dbReference>
<sequence length="586" mass="65190">MISRQFGPRITKDGTTFRLWAPAAKRVDLVLDGQHAMQRGDGWYTLHVPGVGAGARYKFRIDDELDVPDPGSDFQPEDVFGPSEVIDHGAYAWRAKEWRGRPWQDTVFLESHVGTFTQDGTYSAMIDKLDHLVETGITALELMPLADFAGSRNWGYDGVLLYAPDSVYGRPDDLRTLIDEAHLRGLMVFLDVVYNHFGPEGNYIGRYAPTFFTDAHTPWGSAIDYRRPEVRAFAIENALHWLTDYRFDGLRFDAVNHILSNEGEIPMLHDLSAAVGKLVEQTGRHIHLVLENGDNRASMLDAAEDPPRGKFRAQWNDDYHHVWHVMLTGETGGYYGDYHQSPRGGLARALASGFVYQGEQAAFWGGIPRGEPSGHLAPAAFVNFLQNHDQIGNRVFGDRLEALAPPEGIAAALAVTLLAPTVPMLYMGEEWGSKQPFPFFCDFQGDLANAVRRGRRKEYEWAYAKYGDEVPDPLDIETFKSAIIDWNARNASPGRERLALVRDLLAARHKHVAPRLPRANFGKADVTDDGLLSAHWVMGDGSTLRLLANVSDKEILAASNVAGTPIWGGTPGDRLPPWSVFWSIGG</sequence>
<keyword evidence="8" id="KW-0119">Carbohydrate metabolism</keyword>
<evidence type="ECO:0000256" key="7">
    <source>
        <dbReference type="ARBA" id="ARBA00022801"/>
    </source>
</evidence>
<evidence type="ECO:0000256" key="8">
    <source>
        <dbReference type="ARBA" id="ARBA00023277"/>
    </source>
</evidence>
<dbReference type="SUPFAM" id="SSF81296">
    <property type="entry name" value="E set domains"/>
    <property type="match status" value="1"/>
</dbReference>
<dbReference type="CDD" id="cd02853">
    <property type="entry name" value="E_set_MTHase_like_N"/>
    <property type="match status" value="1"/>
</dbReference>
<comment type="subcellular location">
    <subcellularLocation>
        <location evidence="1">Cytoplasm</location>
    </subcellularLocation>
</comment>
<evidence type="ECO:0000256" key="5">
    <source>
        <dbReference type="ARBA" id="ARBA00015938"/>
    </source>
</evidence>
<proteinExistence type="inferred from homology"/>
<dbReference type="InterPro" id="IPR012768">
    <property type="entry name" value="Trehalose_TreZ"/>
</dbReference>
<comment type="caution">
    <text evidence="16">The sequence shown here is derived from an EMBL/GenBank/DDBJ whole genome shotgun (WGS) entry which is preliminary data.</text>
</comment>
<keyword evidence="7 14" id="KW-0378">Hydrolase</keyword>
<comment type="similarity">
    <text evidence="3 14">Belongs to the glycosyl hydrolase 13 family.</text>
</comment>
<evidence type="ECO:0000256" key="1">
    <source>
        <dbReference type="ARBA" id="ARBA00004496"/>
    </source>
</evidence>
<name>A0ABX2CD42_9BRAD</name>
<evidence type="ECO:0000256" key="12">
    <source>
        <dbReference type="ARBA" id="ARBA00034013"/>
    </source>
</evidence>
<evidence type="ECO:0000256" key="14">
    <source>
        <dbReference type="PIRNR" id="PIRNR006337"/>
    </source>
</evidence>
<comment type="catalytic activity">
    <reaction evidence="12 14">
        <text>hydrolysis of (1-&gt;4)-alpha-D-glucosidic linkage in 4-alpha-D-[(1-&gt;4)-alpha-D-glucanosyl]n trehalose to yield trehalose and (1-&gt;4)-alpha-D-glucan.</text>
        <dbReference type="EC" id="3.2.1.141"/>
    </reaction>
</comment>
<dbReference type="Gene3D" id="1.10.10.760">
    <property type="entry name" value="E-set domains of sugar-utilizing enzymes"/>
    <property type="match status" value="1"/>
</dbReference>
<dbReference type="EC" id="3.2.1.141" evidence="4 13"/>
<dbReference type="InterPro" id="IPR017853">
    <property type="entry name" value="GH"/>
</dbReference>
<feature type="domain" description="Glycosyl hydrolase family 13 catalytic" evidence="15">
    <location>
        <begin position="106"/>
        <end position="455"/>
    </location>
</feature>
<dbReference type="Pfam" id="PF11941">
    <property type="entry name" value="DUF3459"/>
    <property type="match status" value="1"/>
</dbReference>
<dbReference type="Gene3D" id="2.60.40.10">
    <property type="entry name" value="Immunoglobulins"/>
    <property type="match status" value="1"/>
</dbReference>
<evidence type="ECO:0000313" key="17">
    <source>
        <dbReference type="Proteomes" id="UP000886476"/>
    </source>
</evidence>
<dbReference type="RefSeq" id="WP_172111213.1">
    <property type="nucleotide sequence ID" value="NZ_JABFDN010000003.1"/>
</dbReference>
<dbReference type="InterPro" id="IPR004193">
    <property type="entry name" value="Glyco_hydro_13_N"/>
</dbReference>
<dbReference type="Pfam" id="PF00128">
    <property type="entry name" value="Alpha-amylase"/>
    <property type="match status" value="1"/>
</dbReference>
<evidence type="ECO:0000256" key="2">
    <source>
        <dbReference type="ARBA" id="ARBA00005199"/>
    </source>
</evidence>
<reference evidence="16" key="1">
    <citation type="submission" date="2020-05" db="EMBL/GenBank/DDBJ databases">
        <title>Nod-independent and nitrogen-fixing Bradyrhizobium aeschynomene sp. nov. isolated from nodules of Aeschynomene indica.</title>
        <authorList>
            <person name="Zhang Z."/>
        </authorList>
    </citation>
    <scope>NUCLEOTIDE SEQUENCE</scope>
    <source>
        <strain evidence="16">83012</strain>
    </source>
</reference>
<dbReference type="CDD" id="cd11325">
    <property type="entry name" value="AmyAc_GTHase"/>
    <property type="match status" value="1"/>
</dbReference>
<accession>A0ABX2CD42</accession>
<dbReference type="SUPFAM" id="SSF51445">
    <property type="entry name" value="(Trans)glycosidases"/>
    <property type="match status" value="1"/>
</dbReference>
<dbReference type="EMBL" id="JABFDN010000003">
    <property type="protein sequence ID" value="NPU66149.1"/>
    <property type="molecule type" value="Genomic_DNA"/>
</dbReference>
<dbReference type="PANTHER" id="PTHR43651">
    <property type="entry name" value="1,4-ALPHA-GLUCAN-BRANCHING ENZYME"/>
    <property type="match status" value="1"/>
</dbReference>
<organism evidence="16 17">
    <name type="scientific">Bradyrhizobium aeschynomenes</name>
    <dbReference type="NCBI Taxonomy" id="2734909"/>
    <lineage>
        <taxon>Bacteria</taxon>
        <taxon>Pseudomonadati</taxon>
        <taxon>Pseudomonadota</taxon>
        <taxon>Alphaproteobacteria</taxon>
        <taxon>Hyphomicrobiales</taxon>
        <taxon>Nitrobacteraceae</taxon>
        <taxon>Bradyrhizobium</taxon>
    </lineage>
</organism>
<dbReference type="PIRSF" id="PIRSF006337">
    <property type="entry name" value="Trehalose_TreZ"/>
    <property type="match status" value="1"/>
</dbReference>
<dbReference type="NCBIfam" id="TIGR02402">
    <property type="entry name" value="trehalose_TreZ"/>
    <property type="match status" value="1"/>
</dbReference>
<dbReference type="InterPro" id="IPR013783">
    <property type="entry name" value="Ig-like_fold"/>
</dbReference>
<dbReference type="InterPro" id="IPR014756">
    <property type="entry name" value="Ig_E-set"/>
</dbReference>
<comment type="pathway">
    <text evidence="2 14">Glycan biosynthesis; trehalose biosynthesis.</text>
</comment>
<keyword evidence="9 14" id="KW-0326">Glycosidase</keyword>
<protein>
    <recommendedName>
        <fullName evidence="5 13">Malto-oligosyltrehalose trehalohydrolase</fullName>
        <shortName evidence="14">MTHase</shortName>
        <ecNumber evidence="4 13">3.2.1.141</ecNumber>
    </recommendedName>
    <alternativeName>
        <fullName evidence="11 14">4-alpha-D-((1-&gt;4)-alpha-D-glucano)trehalose trehalohydrolase</fullName>
    </alternativeName>
    <alternativeName>
        <fullName evidence="10 14">Maltooligosyl trehalose trehalohydrolase</fullName>
    </alternativeName>
</protein>
<keyword evidence="6" id="KW-0963">Cytoplasm</keyword>